<feature type="domain" description="T6SS Transcription factor RovC-like DNA binding" evidence="2">
    <location>
        <begin position="152"/>
        <end position="252"/>
    </location>
</feature>
<evidence type="ECO:0000256" key="1">
    <source>
        <dbReference type="SAM" id="MobiDB-lite"/>
    </source>
</evidence>
<comment type="caution">
    <text evidence="3">The sequence shown here is derived from an EMBL/GenBank/DDBJ whole genome shotgun (WGS) entry which is preliminary data.</text>
</comment>
<name>A0A2W5S5T4_VARPD</name>
<gene>
    <name evidence="3" type="ORF">DI563_01510</name>
</gene>
<evidence type="ECO:0000313" key="3">
    <source>
        <dbReference type="EMBL" id="PZQ78127.1"/>
    </source>
</evidence>
<protein>
    <recommendedName>
        <fullName evidence="2">T6SS Transcription factor RovC-like DNA binding domain-containing protein</fullName>
    </recommendedName>
</protein>
<dbReference type="EMBL" id="QFPP01000005">
    <property type="protein sequence ID" value="PZQ78127.1"/>
    <property type="molecule type" value="Genomic_DNA"/>
</dbReference>
<feature type="region of interest" description="Disordered" evidence="1">
    <location>
        <begin position="1"/>
        <end position="25"/>
    </location>
</feature>
<accession>A0A2W5S5T4</accession>
<proteinExistence type="predicted"/>
<sequence length="269" mass="28693">MRPPRPGARARPTSTRSTSTARRWHGSTCAAIPAIARPGDAATWTVGSADVRARRTAGACDVAADPGLDARDAHPLWLNEDEGPLHVRAARAHHAPAPVHPEHHFDLWRIPGRKQLIAGAGFILSVSIGSRHARILLDAGLSDGSAYVCAVPLTTHLRGQLAEFQAVGGLLEGMLPHGARSHAVSRAGLLHLRALQALDAMQAQASHRDLAVALFGLDAVRADWHADGVLRAQVRHLVSRAEGFMRRDYLGLAGLRQEHAGAPGDEPVH</sequence>
<reference evidence="3 4" key="1">
    <citation type="submission" date="2017-08" db="EMBL/GenBank/DDBJ databases">
        <title>Infants hospitalized years apart are colonized by the same room-sourced microbial strains.</title>
        <authorList>
            <person name="Brooks B."/>
            <person name="Olm M.R."/>
            <person name="Firek B.A."/>
            <person name="Baker R."/>
            <person name="Thomas B.C."/>
            <person name="Morowitz M.J."/>
            <person name="Banfield J.F."/>
        </authorList>
    </citation>
    <scope>NUCLEOTIDE SEQUENCE [LARGE SCALE GENOMIC DNA]</scope>
    <source>
        <strain evidence="3">S2_005_003_R2_41</strain>
    </source>
</reference>
<feature type="compositionally biased region" description="Low complexity" evidence="1">
    <location>
        <begin position="7"/>
        <end position="21"/>
    </location>
</feature>
<dbReference type="Pfam" id="PF10074">
    <property type="entry name" value="RovC_DNA-bd"/>
    <property type="match status" value="1"/>
</dbReference>
<dbReference type="Proteomes" id="UP000249135">
    <property type="component" value="Unassembled WGS sequence"/>
</dbReference>
<evidence type="ECO:0000313" key="4">
    <source>
        <dbReference type="Proteomes" id="UP000249135"/>
    </source>
</evidence>
<evidence type="ECO:0000259" key="2">
    <source>
        <dbReference type="Pfam" id="PF10074"/>
    </source>
</evidence>
<dbReference type="InterPro" id="IPR018754">
    <property type="entry name" value="RovC-like_DNA-bd"/>
</dbReference>
<organism evidence="3 4">
    <name type="scientific">Variovorax paradoxus</name>
    <dbReference type="NCBI Taxonomy" id="34073"/>
    <lineage>
        <taxon>Bacteria</taxon>
        <taxon>Pseudomonadati</taxon>
        <taxon>Pseudomonadota</taxon>
        <taxon>Betaproteobacteria</taxon>
        <taxon>Burkholderiales</taxon>
        <taxon>Comamonadaceae</taxon>
        <taxon>Variovorax</taxon>
    </lineage>
</organism>
<dbReference type="AlphaFoldDB" id="A0A2W5S5T4"/>